<dbReference type="InterPro" id="IPR013961">
    <property type="entry name" value="RAI1"/>
</dbReference>
<dbReference type="AlphaFoldDB" id="A0A1D1VU64"/>
<dbReference type="GO" id="GO:0005634">
    <property type="term" value="C:nucleus"/>
    <property type="evidence" value="ECO:0007669"/>
    <property type="project" value="UniProtKB-SubCell"/>
</dbReference>
<dbReference type="GO" id="GO:0110155">
    <property type="term" value="P:NAD-cap decapping"/>
    <property type="evidence" value="ECO:0007669"/>
    <property type="project" value="TreeGrafter"/>
</dbReference>
<keyword evidence="2" id="KW-0539">Nucleus</keyword>
<comment type="caution">
    <text evidence="4">The sequence shown here is derived from an EMBL/GenBank/DDBJ whole genome shotgun (WGS) entry which is preliminary data.</text>
</comment>
<dbReference type="GO" id="GO:0000166">
    <property type="term" value="F:nucleotide binding"/>
    <property type="evidence" value="ECO:0007669"/>
    <property type="project" value="UniProtKB-KW"/>
</dbReference>
<dbReference type="GO" id="GO:0005829">
    <property type="term" value="C:cytosol"/>
    <property type="evidence" value="ECO:0007669"/>
    <property type="project" value="TreeGrafter"/>
</dbReference>
<organism evidence="4 5">
    <name type="scientific">Ramazzottius varieornatus</name>
    <name type="common">Water bear</name>
    <name type="synonym">Tardigrade</name>
    <dbReference type="NCBI Taxonomy" id="947166"/>
    <lineage>
        <taxon>Eukaryota</taxon>
        <taxon>Metazoa</taxon>
        <taxon>Ecdysozoa</taxon>
        <taxon>Tardigrada</taxon>
        <taxon>Eutardigrada</taxon>
        <taxon>Parachela</taxon>
        <taxon>Hypsibioidea</taxon>
        <taxon>Ramazzottiidae</taxon>
        <taxon>Ramazzottius</taxon>
    </lineage>
</organism>
<dbReference type="GO" id="GO:0004518">
    <property type="term" value="F:nuclease activity"/>
    <property type="evidence" value="ECO:0007669"/>
    <property type="project" value="UniProtKB-KW"/>
</dbReference>
<dbReference type="GO" id="GO:0000956">
    <property type="term" value="P:nuclear-transcribed mRNA catabolic process"/>
    <property type="evidence" value="ECO:0007669"/>
    <property type="project" value="TreeGrafter"/>
</dbReference>
<keyword evidence="2" id="KW-0378">Hydrolase</keyword>
<keyword evidence="2" id="KW-0540">Nuclease</keyword>
<dbReference type="OrthoDB" id="5853397at2759"/>
<dbReference type="EC" id="3.6.1.-" evidence="2"/>
<keyword evidence="2" id="KW-0694">RNA-binding</keyword>
<name>A0A1D1VU64_RAMVA</name>
<feature type="domain" description="RAI1-like" evidence="3">
    <location>
        <begin position="30"/>
        <end position="381"/>
    </location>
</feature>
<evidence type="ECO:0000313" key="5">
    <source>
        <dbReference type="Proteomes" id="UP000186922"/>
    </source>
</evidence>
<comment type="subcellular location">
    <subcellularLocation>
        <location evidence="2">Nucleus</location>
    </subcellularLocation>
</comment>
<evidence type="ECO:0000313" key="4">
    <source>
        <dbReference type="EMBL" id="GAV05045.1"/>
    </source>
</evidence>
<dbReference type="GO" id="GO:0003723">
    <property type="term" value="F:RNA binding"/>
    <property type="evidence" value="ECO:0007669"/>
    <property type="project" value="UniProtKB-KW"/>
</dbReference>
<dbReference type="GO" id="GO:0034353">
    <property type="term" value="F:mRNA 5'-diphosphatase activity"/>
    <property type="evidence" value="ECO:0007669"/>
    <property type="project" value="TreeGrafter"/>
</dbReference>
<protein>
    <recommendedName>
        <fullName evidence="2">Decapping nuclease</fullName>
        <ecNumber evidence="2">3.6.1.-</ecNumber>
    </recommendedName>
</protein>
<sequence length="412" mass="47409">MDSRRLHVTFPSSSTKDVHQFQKALPDLSEPAEIGCFSLSYVNETRREFHDDARGLRLLLRRPSYPLSLDLKEGFDTYKKFDEGARMNEHLDHFLHWILLHPQEFLFRKQSHKSRKKELVVCVRGSLTDLMMTPYEKNDGWIFVVCRIDGVLYLTKFETEQDVYRWENGTEEKENFMYWGYKFEQYMQVPPEDPQAFQGPINNSEGFHSVIYTKLSDTGILLVGEMDCLDPKAPPTTPAPFCYVELKTTKLYPGLDLSVKQTFLCGPKLLKYWAQSAICGVPKILIGFRNGDGVVEKTEEVATVKLPLLAKEASRHGLKDSVWKQEVCLNFLDGFLKFVGQVVAKDYDKAAYKFEWSPGKSGVNVSEEAPGSRWNFIPEWYLQSRPGQKVPVKKVREAPHGNYGENLLRSLI</sequence>
<comment type="similarity">
    <text evidence="1 2">Belongs to the DXO/Dom3Z family.</text>
</comment>
<comment type="cofactor">
    <cofactor evidence="2">
        <name>a divalent metal cation</name>
        <dbReference type="ChEBI" id="CHEBI:60240"/>
    </cofactor>
</comment>
<dbReference type="InterPro" id="IPR039039">
    <property type="entry name" value="RAI1-like_fam"/>
</dbReference>
<evidence type="ECO:0000256" key="2">
    <source>
        <dbReference type="RuleBase" id="RU367113"/>
    </source>
</evidence>
<dbReference type="PANTHER" id="PTHR12395">
    <property type="entry name" value="DOM-3 RELATED"/>
    <property type="match status" value="1"/>
</dbReference>
<comment type="function">
    <text evidence="2">Decapping enzyme for NAD-capped RNAs: specifically hydrolyzes the nicotinamide adenine dinucleotide (NAD) cap from a subset of RNAs by removing the entire NAD moiety from the 5'-end of an NAD-capped RNA.</text>
</comment>
<dbReference type="PANTHER" id="PTHR12395:SF9">
    <property type="entry name" value="DECAPPING AND EXORIBONUCLEASE PROTEIN"/>
    <property type="match status" value="1"/>
</dbReference>
<keyword evidence="5" id="KW-1185">Reference proteome</keyword>
<reference evidence="4 5" key="1">
    <citation type="journal article" date="2016" name="Nat. Commun.">
        <title>Extremotolerant tardigrade genome and improved radiotolerance of human cultured cells by tardigrade-unique protein.</title>
        <authorList>
            <person name="Hashimoto T."/>
            <person name="Horikawa D.D."/>
            <person name="Saito Y."/>
            <person name="Kuwahara H."/>
            <person name="Kozuka-Hata H."/>
            <person name="Shin-I T."/>
            <person name="Minakuchi Y."/>
            <person name="Ohishi K."/>
            <person name="Motoyama A."/>
            <person name="Aizu T."/>
            <person name="Enomoto A."/>
            <person name="Kondo K."/>
            <person name="Tanaka S."/>
            <person name="Hara Y."/>
            <person name="Koshikawa S."/>
            <person name="Sagara H."/>
            <person name="Miura T."/>
            <person name="Yokobori S."/>
            <person name="Miyagawa K."/>
            <person name="Suzuki Y."/>
            <person name="Kubo T."/>
            <person name="Oyama M."/>
            <person name="Kohara Y."/>
            <person name="Fujiyama A."/>
            <person name="Arakawa K."/>
            <person name="Katayama T."/>
            <person name="Toyoda A."/>
            <person name="Kunieda T."/>
        </authorList>
    </citation>
    <scope>NUCLEOTIDE SEQUENCE [LARGE SCALE GENOMIC DNA]</scope>
    <source>
        <strain evidence="4 5">YOKOZUNA-1</strain>
    </source>
</reference>
<gene>
    <name evidence="4" type="primary">RvY_15233-1</name>
    <name evidence="4" type="synonym">RvY_15233.1</name>
    <name evidence="4" type="ORF">RvY_15233</name>
</gene>
<dbReference type="EMBL" id="BDGG01000011">
    <property type="protein sequence ID" value="GAV05045.1"/>
    <property type="molecule type" value="Genomic_DNA"/>
</dbReference>
<dbReference type="GO" id="GO:0046872">
    <property type="term" value="F:metal ion binding"/>
    <property type="evidence" value="ECO:0007669"/>
    <property type="project" value="UniProtKB-KW"/>
</dbReference>
<keyword evidence="2" id="KW-0479">Metal-binding</keyword>
<keyword evidence="2" id="KW-0547">Nucleotide-binding</keyword>
<dbReference type="Proteomes" id="UP000186922">
    <property type="component" value="Unassembled WGS sequence"/>
</dbReference>
<proteinExistence type="inferred from homology"/>
<accession>A0A1D1VU64</accession>
<dbReference type="STRING" id="947166.A0A1D1VU64"/>
<dbReference type="Pfam" id="PF08652">
    <property type="entry name" value="RAI1"/>
    <property type="match status" value="1"/>
</dbReference>
<evidence type="ECO:0000256" key="1">
    <source>
        <dbReference type="ARBA" id="ARBA00006562"/>
    </source>
</evidence>
<evidence type="ECO:0000259" key="3">
    <source>
        <dbReference type="Pfam" id="PF08652"/>
    </source>
</evidence>